<name>A0A934T1U1_9BURK</name>
<evidence type="ECO:0000313" key="2">
    <source>
        <dbReference type="EMBL" id="MBK4736103.1"/>
    </source>
</evidence>
<dbReference type="GO" id="GO:0004523">
    <property type="term" value="F:RNA-DNA hybrid ribonuclease activity"/>
    <property type="evidence" value="ECO:0007669"/>
    <property type="project" value="InterPro"/>
</dbReference>
<keyword evidence="2" id="KW-0808">Transferase</keyword>
<organism evidence="2 3">
    <name type="scientific">Noviherbaspirillum pedocola</name>
    <dbReference type="NCBI Taxonomy" id="2801341"/>
    <lineage>
        <taxon>Bacteria</taxon>
        <taxon>Pseudomonadati</taxon>
        <taxon>Pseudomonadota</taxon>
        <taxon>Betaproteobacteria</taxon>
        <taxon>Burkholderiales</taxon>
        <taxon>Oxalobacteraceae</taxon>
        <taxon>Noviherbaspirillum</taxon>
    </lineage>
</organism>
<dbReference type="EMBL" id="JAEPBG010000006">
    <property type="protein sequence ID" value="MBK4736103.1"/>
    <property type="molecule type" value="Genomic_DNA"/>
</dbReference>
<dbReference type="InterPro" id="IPR012337">
    <property type="entry name" value="RNaseH-like_sf"/>
</dbReference>
<sequence length="175" mass="18795">MKTNPITTFYVDAAFNHHTGTGGYAVIPVNRRGGVEVAQVFATGACAISSVALELQAVITAMRRAPASLPVTIYSDCCMIADVAARGSIKRTGAITQLWQTFLQLLKQKANVTIRWVRGHAEDRLNNLADREAKRAAKAYAKSIADNAIAHARHSTAVMGSSRSGRTTDCFECVA</sequence>
<dbReference type="Gene3D" id="3.30.420.10">
    <property type="entry name" value="Ribonuclease H-like superfamily/Ribonuclease H"/>
    <property type="match status" value="1"/>
</dbReference>
<accession>A0A934T1U1</accession>
<dbReference type="PROSITE" id="PS50879">
    <property type="entry name" value="RNASE_H_1"/>
    <property type="match status" value="1"/>
</dbReference>
<keyword evidence="2" id="KW-0548">Nucleotidyltransferase</keyword>
<gene>
    <name evidence="2" type="ORF">JJB74_15885</name>
</gene>
<keyword evidence="3" id="KW-1185">Reference proteome</keyword>
<dbReference type="InterPro" id="IPR002156">
    <property type="entry name" value="RNaseH_domain"/>
</dbReference>
<dbReference type="GO" id="GO:0003964">
    <property type="term" value="F:RNA-directed DNA polymerase activity"/>
    <property type="evidence" value="ECO:0007669"/>
    <property type="project" value="UniProtKB-KW"/>
</dbReference>
<dbReference type="GO" id="GO:0003676">
    <property type="term" value="F:nucleic acid binding"/>
    <property type="evidence" value="ECO:0007669"/>
    <property type="project" value="InterPro"/>
</dbReference>
<dbReference type="Proteomes" id="UP000622890">
    <property type="component" value="Unassembled WGS sequence"/>
</dbReference>
<dbReference type="RefSeq" id="WP_200593218.1">
    <property type="nucleotide sequence ID" value="NZ_JAEPBG010000006.1"/>
</dbReference>
<reference evidence="2" key="1">
    <citation type="submission" date="2021-01" db="EMBL/GenBank/DDBJ databases">
        <title>Genome sequence of strain Noviherbaspirillum sp. DKR-6.</title>
        <authorList>
            <person name="Chaudhary D.K."/>
        </authorList>
    </citation>
    <scope>NUCLEOTIDE SEQUENCE</scope>
    <source>
        <strain evidence="2">DKR-6</strain>
    </source>
</reference>
<dbReference type="SUPFAM" id="SSF53098">
    <property type="entry name" value="Ribonuclease H-like"/>
    <property type="match status" value="1"/>
</dbReference>
<dbReference type="Pfam" id="PF00075">
    <property type="entry name" value="RNase_H"/>
    <property type="match status" value="1"/>
</dbReference>
<comment type="caution">
    <text evidence="2">The sequence shown here is derived from an EMBL/GenBank/DDBJ whole genome shotgun (WGS) entry which is preliminary data.</text>
</comment>
<dbReference type="InterPro" id="IPR036397">
    <property type="entry name" value="RNaseH_sf"/>
</dbReference>
<feature type="domain" description="RNase H type-1" evidence="1">
    <location>
        <begin position="3"/>
        <end position="138"/>
    </location>
</feature>
<dbReference type="AlphaFoldDB" id="A0A934T1U1"/>
<evidence type="ECO:0000313" key="3">
    <source>
        <dbReference type="Proteomes" id="UP000622890"/>
    </source>
</evidence>
<protein>
    <submittedName>
        <fullName evidence="2">Reverse transcriptase-like protein</fullName>
    </submittedName>
</protein>
<evidence type="ECO:0000259" key="1">
    <source>
        <dbReference type="PROSITE" id="PS50879"/>
    </source>
</evidence>
<keyword evidence="2" id="KW-0695">RNA-directed DNA polymerase</keyword>
<proteinExistence type="predicted"/>